<gene>
    <name evidence="3" type="ordered locus">Dole_3105</name>
</gene>
<dbReference type="GO" id="GO:0008289">
    <property type="term" value="F:lipid binding"/>
    <property type="evidence" value="ECO:0007669"/>
    <property type="project" value="InterPro"/>
</dbReference>
<evidence type="ECO:0000256" key="1">
    <source>
        <dbReference type="SAM" id="SignalP"/>
    </source>
</evidence>
<feature type="signal peptide" evidence="1">
    <location>
        <begin position="1"/>
        <end position="23"/>
    </location>
</feature>
<accession>A8ZZN6</accession>
<sequence>MRLILRAVVVVCGLFAAASFAGATDGQWQLIGSADGVDTYRMTHPRTEVCTFKGVGFVDAKIEIIGEVFRDIPAYPEWMANCKKATILKTIDRNTYIINTVISAPFPYKDRDMVVENQSIYNFENGTAQLTFRLARNFDFPEQSCCLRLTDLEGQYYFEYFGRDKTRVTYQYRSDPGGNVPVGLANEFQIKHYPAINIAGLREMVKKKKYIRAGLASPEYAMIERMLDDKKLVSNILKKRVGEYIIDPVLLDMLFEMTTTRQIVDNVYATRSDFESIRQGMMDLLNVVGARGLAGIQRQEVDAVVAYLSDKPFDTFFSMEKLMEERWLVDEIAKEKRLVHGLLERESPLAEVVFEKVATSPVAVRSFIEDRQLADRILTDPFLRRKLWEDSVLRDRLAEELGAFKTSKEFENLIAERVKSYSS</sequence>
<organism evidence="3 4">
    <name type="scientific">Desulfosudis oleivorans (strain DSM 6200 / JCM 39069 / Hxd3)</name>
    <name type="common">Desulfococcus oleovorans</name>
    <dbReference type="NCBI Taxonomy" id="96561"/>
    <lineage>
        <taxon>Bacteria</taxon>
        <taxon>Pseudomonadati</taxon>
        <taxon>Thermodesulfobacteriota</taxon>
        <taxon>Desulfobacteria</taxon>
        <taxon>Desulfobacterales</taxon>
        <taxon>Desulfosudaceae</taxon>
        <taxon>Desulfosudis</taxon>
    </lineage>
</organism>
<dbReference type="EMBL" id="CP000859">
    <property type="protein sequence ID" value="ABW68908.1"/>
    <property type="molecule type" value="Genomic_DNA"/>
</dbReference>
<dbReference type="AlphaFoldDB" id="A8ZZN6"/>
<reference evidence="3 4" key="1">
    <citation type="submission" date="2007-10" db="EMBL/GenBank/DDBJ databases">
        <title>Complete sequence of Desulfococcus oleovorans Hxd3.</title>
        <authorList>
            <consortium name="US DOE Joint Genome Institute"/>
            <person name="Copeland A."/>
            <person name="Lucas S."/>
            <person name="Lapidus A."/>
            <person name="Barry K."/>
            <person name="Glavina del Rio T."/>
            <person name="Dalin E."/>
            <person name="Tice H."/>
            <person name="Pitluck S."/>
            <person name="Kiss H."/>
            <person name="Brettin T."/>
            <person name="Bruce D."/>
            <person name="Detter J.C."/>
            <person name="Han C."/>
            <person name="Schmutz J."/>
            <person name="Larimer F."/>
            <person name="Land M."/>
            <person name="Hauser L."/>
            <person name="Kyrpides N."/>
            <person name="Kim E."/>
            <person name="Wawrik B."/>
            <person name="Richardson P."/>
        </authorList>
    </citation>
    <scope>NUCLEOTIDE SEQUENCE [LARGE SCALE GENOMIC DNA]</scope>
    <source>
        <strain evidence="4">DSM 6200 / JCM 39069 / Hxd3</strain>
    </source>
</reference>
<dbReference type="InterPro" id="IPR023393">
    <property type="entry name" value="START-like_dom_sf"/>
</dbReference>
<protein>
    <recommendedName>
        <fullName evidence="2">START domain-containing protein</fullName>
    </recommendedName>
</protein>
<dbReference type="Pfam" id="PF01852">
    <property type="entry name" value="START"/>
    <property type="match status" value="1"/>
</dbReference>
<dbReference type="Gene3D" id="3.30.530.20">
    <property type="match status" value="1"/>
</dbReference>
<dbReference type="Proteomes" id="UP000008561">
    <property type="component" value="Chromosome"/>
</dbReference>
<keyword evidence="4" id="KW-1185">Reference proteome</keyword>
<evidence type="ECO:0000259" key="2">
    <source>
        <dbReference type="PROSITE" id="PS50848"/>
    </source>
</evidence>
<keyword evidence="1" id="KW-0732">Signal</keyword>
<dbReference type="HOGENOM" id="CLU_648494_0_0_7"/>
<feature type="domain" description="START" evidence="2">
    <location>
        <begin position="28"/>
        <end position="186"/>
    </location>
</feature>
<evidence type="ECO:0000313" key="4">
    <source>
        <dbReference type="Proteomes" id="UP000008561"/>
    </source>
</evidence>
<evidence type="ECO:0000313" key="3">
    <source>
        <dbReference type="EMBL" id="ABW68908.1"/>
    </source>
</evidence>
<name>A8ZZN6_DESOH</name>
<feature type="chain" id="PRO_5002731454" description="START domain-containing protein" evidence="1">
    <location>
        <begin position="24"/>
        <end position="423"/>
    </location>
</feature>
<dbReference type="InterPro" id="IPR002913">
    <property type="entry name" value="START_lipid-bd_dom"/>
</dbReference>
<proteinExistence type="predicted"/>
<dbReference type="STRING" id="96561.Dole_3105"/>
<dbReference type="CDD" id="cd08876">
    <property type="entry name" value="START_1"/>
    <property type="match status" value="1"/>
</dbReference>
<dbReference type="KEGG" id="dol:Dole_3105"/>
<dbReference type="SUPFAM" id="SSF55961">
    <property type="entry name" value="Bet v1-like"/>
    <property type="match status" value="1"/>
</dbReference>
<dbReference type="InterPro" id="IPR028347">
    <property type="entry name" value="START_dom_prot"/>
</dbReference>
<dbReference type="RefSeq" id="WP_012176518.1">
    <property type="nucleotide sequence ID" value="NC_009943.1"/>
</dbReference>
<dbReference type="PROSITE" id="PS50848">
    <property type="entry name" value="START"/>
    <property type="match status" value="1"/>
</dbReference>